<dbReference type="KEGG" id="vg:26625190"/>
<dbReference type="GeneID" id="26625190"/>
<proteinExistence type="predicted"/>
<evidence type="ECO:0000313" key="1">
    <source>
        <dbReference type="EMBL" id="AKF14878.1"/>
    </source>
</evidence>
<dbReference type="RefSeq" id="YP_009198054.1">
    <property type="nucleotide sequence ID" value="NC_028791.1"/>
</dbReference>
<organism evidence="1 2">
    <name type="scientific">Mycobacterium phage MOOREtheMARYer</name>
    <dbReference type="NCBI Taxonomy" id="1647309"/>
    <lineage>
        <taxon>Viruses</taxon>
        <taxon>Duplodnaviria</taxon>
        <taxon>Heunggongvirae</taxon>
        <taxon>Uroviricota</taxon>
        <taxon>Caudoviricetes</taxon>
        <taxon>Gclasvirinae</taxon>
        <taxon>Pinnievirus</taxon>
        <taxon>Pinnievirus moorethemaryer</taxon>
    </lineage>
</organism>
<gene>
    <name evidence="1" type="primary">17</name>
    <name evidence="1" type="ORF">SEA_MOORETHEMARYER_17</name>
</gene>
<dbReference type="Proteomes" id="UP000202037">
    <property type="component" value="Segment"/>
</dbReference>
<reference evidence="1 2" key="1">
    <citation type="journal article" date="2015" name="Genome Announc.">
        <title>Genome Sequences of Cluster G Mycobacteriophages Cambiare, FlagStaff, and MOOREtheMARYer.</title>
        <authorList>
            <person name="Pope W.H."/>
            <person name="Augustine D.A."/>
            <person name="Carroll D.C."/>
            <person name="Duncan J.C."/>
            <person name="Harwi K.M."/>
            <person name="Howry R."/>
            <person name="Jagessar B."/>
            <person name="Lum B.A."/>
            <person name="Meinert J.W."/>
            <person name="Migliozzi J.S."/>
            <person name="Milliken K.A."/>
            <person name="Mitchell C.J."/>
            <person name="Nalatwad A.S."/>
            <person name="Orlandini K.C."/>
            <person name="Rhein M.J."/>
            <person name="Saravanan V."/>
            <person name="Seese B.A."/>
            <person name="Schiebel J.G."/>
            <person name="Thomas K.B."/>
            <person name="Adkins N.L."/>
            <person name="Cohen K.L."/>
            <person name="Iyengar V.B."/>
            <person name="Kim H."/>
            <person name="Kramer Z.J."/>
            <person name="Montgomery M.T."/>
            <person name="Schafer C.E."/>
            <person name="Wilkes K.E."/>
            <person name="Grubb S.R."/>
            <person name="Warner M.H."/>
            <person name="Bowman C.A."/>
            <person name="Russell D.A."/>
            <person name="Hatfull G.F."/>
        </authorList>
    </citation>
    <scope>NUCLEOTIDE SEQUENCE [LARGE SCALE GENOMIC DNA]</scope>
</reference>
<keyword evidence="2" id="KW-1185">Reference proteome</keyword>
<evidence type="ECO:0000313" key="2">
    <source>
        <dbReference type="Proteomes" id="UP000202037"/>
    </source>
</evidence>
<dbReference type="OrthoDB" id="2557at10239"/>
<protein>
    <submittedName>
        <fullName evidence="1">Minor tail protein</fullName>
    </submittedName>
</protein>
<accession>A0A0F6WEN9</accession>
<dbReference type="EMBL" id="KR080202">
    <property type="protein sequence ID" value="AKF14878.1"/>
    <property type="molecule type" value="Genomic_DNA"/>
</dbReference>
<name>A0A0F6WEN9_9CAUD</name>
<sequence length="392" mass="44270">MSEQPLVNFDDEFYYEEPSHLNDFEGNPAYAPTDYAHPSWQRYTRWEDMGPKGHILRSEDPSWFWMHPGTNWKIWHIAGPREGTEGVVMAKGLSGVDDLEFEHRYSNGPYLIGAERERTDYQMGVVDIGFVINPSANINRPATGKMGMLTIEDSFRQSFSDTVPGFLGCFTRPSGLRWIPAIKGQKWRRDADVSPTAHGNATNILSTQLHMPWPLYAKPAITDAWKPDWEVIARDGYDKHTFSIANKGTFESAAKFIVRGTSDDDIVIDGKRGYGVRIQNGNGGNMIPIPNLLPDDGGFVFVDTDPARQTLTSELEPIDGQLYRTLRQSQFLQLLLKPQLDAKLPIQRRIPGGIDFDVMIPPRSVAHIDVTHTNPNGSIEMIVPQYYRSSWS</sequence>